<evidence type="ECO:0000259" key="1">
    <source>
        <dbReference type="PROSITE" id="PS50181"/>
    </source>
</evidence>
<dbReference type="InterPro" id="IPR001810">
    <property type="entry name" value="F-box_dom"/>
</dbReference>
<protein>
    <submittedName>
        <fullName evidence="2">F-box domain</fullName>
    </submittedName>
</protein>
<dbReference type="SMART" id="SM00256">
    <property type="entry name" value="FBOX"/>
    <property type="match status" value="1"/>
</dbReference>
<proteinExistence type="predicted"/>
<dbReference type="InterPro" id="IPR036047">
    <property type="entry name" value="F-box-like_dom_sf"/>
</dbReference>
<gene>
    <name evidence="2" type="ORF">BVC80_8965g3</name>
</gene>
<dbReference type="InterPro" id="IPR050796">
    <property type="entry name" value="SCF_F-box_component"/>
</dbReference>
<comment type="caution">
    <text evidence="2">The sequence shown here is derived from an EMBL/GenBank/DDBJ whole genome shotgun (WGS) entry which is preliminary data.</text>
</comment>
<evidence type="ECO:0000313" key="2">
    <source>
        <dbReference type="EMBL" id="OVA07576.1"/>
    </source>
</evidence>
<dbReference type="SUPFAM" id="SSF81383">
    <property type="entry name" value="F-box domain"/>
    <property type="match status" value="1"/>
</dbReference>
<reference evidence="2 3" key="1">
    <citation type="journal article" date="2017" name="Mol. Plant">
        <title>The Genome of Medicinal Plant Macleaya cordata Provides New Insights into Benzylisoquinoline Alkaloids Metabolism.</title>
        <authorList>
            <person name="Liu X."/>
            <person name="Liu Y."/>
            <person name="Huang P."/>
            <person name="Ma Y."/>
            <person name="Qing Z."/>
            <person name="Tang Q."/>
            <person name="Cao H."/>
            <person name="Cheng P."/>
            <person name="Zheng Y."/>
            <person name="Yuan Z."/>
            <person name="Zhou Y."/>
            <person name="Liu J."/>
            <person name="Tang Z."/>
            <person name="Zhuo Y."/>
            <person name="Zhang Y."/>
            <person name="Yu L."/>
            <person name="Huang J."/>
            <person name="Yang P."/>
            <person name="Peng Q."/>
            <person name="Zhang J."/>
            <person name="Jiang W."/>
            <person name="Zhang Z."/>
            <person name="Lin K."/>
            <person name="Ro D.K."/>
            <person name="Chen X."/>
            <person name="Xiong X."/>
            <person name="Shang Y."/>
            <person name="Huang S."/>
            <person name="Zeng J."/>
        </authorList>
    </citation>
    <scope>NUCLEOTIDE SEQUENCE [LARGE SCALE GENOMIC DNA]</scope>
    <source>
        <strain evidence="3">cv. BLH2017</strain>
        <tissue evidence="2">Root</tissue>
    </source>
</reference>
<sequence length="335" mass="38310">MMRKLIISINDDKYDDDDAVANTESSNPWNKLDDVMVETLLAQLPTIEILRCQFVCKRWRTIIHSSPTFSITSKQLFNSRGRPWFFMFNSSSSSSTCVVYDMEVSDWRHVHLQIPTTTRHQKKKKVTNKKKQKTRPVASSGGLICFRTGYYSSLIVKNPLTGASLTLPKVKTHGELRGIAMHASKSESGGSNNNNYKIFVLFGHWRALVLKVYSWSSSSSSSEDQDHHHHYQDEAAAANNYWKELPAREVIINECTREWWPREYTFDPQYDDIDEMVGVTTLGYEGQILVHYLDTSLGILLCFDTLPNVHHQLSSNNGLGGVSWKGFCRDFKSKL</sequence>
<feature type="domain" description="F-box" evidence="1">
    <location>
        <begin position="26"/>
        <end position="72"/>
    </location>
</feature>
<dbReference type="Proteomes" id="UP000195402">
    <property type="component" value="Unassembled WGS sequence"/>
</dbReference>
<dbReference type="InParanoid" id="A0A200QAU9"/>
<keyword evidence="3" id="KW-1185">Reference proteome</keyword>
<dbReference type="Pfam" id="PF00646">
    <property type="entry name" value="F-box"/>
    <property type="match status" value="1"/>
</dbReference>
<organism evidence="2 3">
    <name type="scientific">Macleaya cordata</name>
    <name type="common">Five-seeded plume-poppy</name>
    <name type="synonym">Bocconia cordata</name>
    <dbReference type="NCBI Taxonomy" id="56857"/>
    <lineage>
        <taxon>Eukaryota</taxon>
        <taxon>Viridiplantae</taxon>
        <taxon>Streptophyta</taxon>
        <taxon>Embryophyta</taxon>
        <taxon>Tracheophyta</taxon>
        <taxon>Spermatophyta</taxon>
        <taxon>Magnoliopsida</taxon>
        <taxon>Ranunculales</taxon>
        <taxon>Papaveraceae</taxon>
        <taxon>Papaveroideae</taxon>
        <taxon>Macleaya</taxon>
    </lineage>
</organism>
<dbReference type="AlphaFoldDB" id="A0A200QAU9"/>
<dbReference type="EMBL" id="MVGT01002455">
    <property type="protein sequence ID" value="OVA07576.1"/>
    <property type="molecule type" value="Genomic_DNA"/>
</dbReference>
<dbReference type="PROSITE" id="PS50181">
    <property type="entry name" value="FBOX"/>
    <property type="match status" value="1"/>
</dbReference>
<dbReference type="STRING" id="56857.A0A200QAU9"/>
<dbReference type="PANTHER" id="PTHR31672">
    <property type="entry name" value="BNACNNG10540D PROTEIN"/>
    <property type="match status" value="1"/>
</dbReference>
<dbReference type="OrthoDB" id="1893842at2759"/>
<evidence type="ECO:0000313" key="3">
    <source>
        <dbReference type="Proteomes" id="UP000195402"/>
    </source>
</evidence>
<accession>A0A200QAU9</accession>
<name>A0A200QAU9_MACCD</name>
<dbReference type="Gene3D" id="1.20.1280.50">
    <property type="match status" value="1"/>
</dbReference>